<dbReference type="EMBL" id="GGEC01077971">
    <property type="protein sequence ID" value="MBX58455.1"/>
    <property type="molecule type" value="Transcribed_RNA"/>
</dbReference>
<evidence type="ECO:0000313" key="1">
    <source>
        <dbReference type="EMBL" id="MBX58455.1"/>
    </source>
</evidence>
<dbReference type="AlphaFoldDB" id="A0A2P2PUQ4"/>
<sequence>MVRFQCSYFAIWMIEVNELIELI</sequence>
<accession>A0A2P2PUQ4</accession>
<reference evidence="1" key="1">
    <citation type="submission" date="2018-02" db="EMBL/GenBank/DDBJ databases">
        <title>Rhizophora mucronata_Transcriptome.</title>
        <authorList>
            <person name="Meera S.P."/>
            <person name="Sreeshan A."/>
            <person name="Augustine A."/>
        </authorList>
    </citation>
    <scope>NUCLEOTIDE SEQUENCE</scope>
    <source>
        <tissue evidence="1">Leaf</tissue>
    </source>
</reference>
<proteinExistence type="predicted"/>
<organism evidence="1">
    <name type="scientific">Rhizophora mucronata</name>
    <name type="common">Asiatic mangrove</name>
    <dbReference type="NCBI Taxonomy" id="61149"/>
    <lineage>
        <taxon>Eukaryota</taxon>
        <taxon>Viridiplantae</taxon>
        <taxon>Streptophyta</taxon>
        <taxon>Embryophyta</taxon>
        <taxon>Tracheophyta</taxon>
        <taxon>Spermatophyta</taxon>
        <taxon>Magnoliopsida</taxon>
        <taxon>eudicotyledons</taxon>
        <taxon>Gunneridae</taxon>
        <taxon>Pentapetalae</taxon>
        <taxon>rosids</taxon>
        <taxon>fabids</taxon>
        <taxon>Malpighiales</taxon>
        <taxon>Rhizophoraceae</taxon>
        <taxon>Rhizophora</taxon>
    </lineage>
</organism>
<protein>
    <submittedName>
        <fullName evidence="1">Uncharacterized protein</fullName>
    </submittedName>
</protein>
<name>A0A2P2PUQ4_RHIMU</name>